<organism evidence="1 2">
    <name type="scientific">Eisenbergiella porci</name>
    <dbReference type="NCBI Taxonomy" id="2652274"/>
    <lineage>
        <taxon>Bacteria</taxon>
        <taxon>Bacillati</taxon>
        <taxon>Bacillota</taxon>
        <taxon>Clostridia</taxon>
        <taxon>Lachnospirales</taxon>
        <taxon>Lachnospiraceae</taxon>
        <taxon>Eisenbergiella</taxon>
    </lineage>
</organism>
<reference evidence="1 2" key="1">
    <citation type="submission" date="2019-08" db="EMBL/GenBank/DDBJ databases">
        <title>In-depth cultivation of the pig gut microbiome towards novel bacterial diversity and tailored functional studies.</title>
        <authorList>
            <person name="Wylensek D."/>
            <person name="Hitch T.C.A."/>
            <person name="Clavel T."/>
        </authorList>
    </citation>
    <scope>NUCLEOTIDE SEQUENCE [LARGE SCALE GENOMIC DNA]</scope>
    <source>
        <strain evidence="1 2">WCA-389-WT-23B</strain>
    </source>
</reference>
<comment type="caution">
    <text evidence="1">The sequence shown here is derived from an EMBL/GenBank/DDBJ whole genome shotgun (WGS) entry which is preliminary data.</text>
</comment>
<sequence length="106" mass="12042">MKKTNSIVTEYSGICFCCGRPTTEEHHLLFGDSIRRLAEEDGIKVPCCPYCHTQNDVKNRIHDNPMAEKLSKIAGQLAWEKHAVSQGMTEAEAREAFRRKYNSSLL</sequence>
<proteinExistence type="predicted"/>
<dbReference type="RefSeq" id="WP_154467635.1">
    <property type="nucleotide sequence ID" value="NZ_JAWZDF010000025.1"/>
</dbReference>
<keyword evidence="2" id="KW-1185">Reference proteome</keyword>
<dbReference type="EMBL" id="VUMI01000061">
    <property type="protein sequence ID" value="MSS91297.1"/>
    <property type="molecule type" value="Genomic_DNA"/>
</dbReference>
<accession>A0A6N7WLC6</accession>
<gene>
    <name evidence="1" type="ORF">FYJ45_24590</name>
</gene>
<name>A0A6N7WLC6_9FIRM</name>
<dbReference type="AlphaFoldDB" id="A0A6N7WLC6"/>
<protein>
    <submittedName>
        <fullName evidence="1">Uncharacterized protein</fullName>
    </submittedName>
</protein>
<evidence type="ECO:0000313" key="2">
    <source>
        <dbReference type="Proteomes" id="UP000436047"/>
    </source>
</evidence>
<evidence type="ECO:0000313" key="1">
    <source>
        <dbReference type="EMBL" id="MSS91297.1"/>
    </source>
</evidence>
<dbReference type="Proteomes" id="UP000436047">
    <property type="component" value="Unassembled WGS sequence"/>
</dbReference>
<dbReference type="GeneID" id="86056185"/>